<dbReference type="EMBL" id="JAVDRP010000001">
    <property type="protein sequence ID" value="MDR6407360.1"/>
    <property type="molecule type" value="Genomic_DNA"/>
</dbReference>
<reference evidence="1 2" key="1">
    <citation type="submission" date="2023-07" db="EMBL/GenBank/DDBJ databases">
        <title>Sorghum-associated microbial communities from plants grown in Nebraska, USA.</title>
        <authorList>
            <person name="Schachtman D."/>
        </authorList>
    </citation>
    <scope>NUCLEOTIDE SEQUENCE [LARGE SCALE GENOMIC DNA]</scope>
    <source>
        <strain evidence="1 2">DS1316</strain>
    </source>
</reference>
<organism evidence="1 2">
    <name type="scientific">Paraburkholderia terricola</name>
    <dbReference type="NCBI Taxonomy" id="169427"/>
    <lineage>
        <taxon>Bacteria</taxon>
        <taxon>Pseudomonadati</taxon>
        <taxon>Pseudomonadota</taxon>
        <taxon>Betaproteobacteria</taxon>
        <taxon>Burkholderiales</taxon>
        <taxon>Burkholderiaceae</taxon>
        <taxon>Paraburkholderia</taxon>
    </lineage>
</organism>
<protein>
    <submittedName>
        <fullName evidence="1">Uncharacterized protein</fullName>
    </submittedName>
</protein>
<comment type="caution">
    <text evidence="1">The sequence shown here is derived from an EMBL/GenBank/DDBJ whole genome shotgun (WGS) entry which is preliminary data.</text>
</comment>
<evidence type="ECO:0000313" key="1">
    <source>
        <dbReference type="EMBL" id="MDR6407360.1"/>
    </source>
</evidence>
<proteinExistence type="predicted"/>
<name>A0ABU1LLC5_9BURK</name>
<dbReference type="Proteomes" id="UP001264340">
    <property type="component" value="Unassembled WGS sequence"/>
</dbReference>
<sequence>MSARATRAEIDGLKLITYTPFLRRKYPLEAEFPLYRTPAGRSNGARLSDHGCRLATALGFLRRAQA</sequence>
<evidence type="ECO:0000313" key="2">
    <source>
        <dbReference type="Proteomes" id="UP001264340"/>
    </source>
</evidence>
<accession>A0ABU1LLC5</accession>
<keyword evidence="2" id="KW-1185">Reference proteome</keyword>
<gene>
    <name evidence="1" type="ORF">J2804_000748</name>
</gene>